<evidence type="ECO:0000313" key="1">
    <source>
        <dbReference type="EMBL" id="KKN73962.1"/>
    </source>
</evidence>
<dbReference type="AlphaFoldDB" id="A0A0F9TGD1"/>
<accession>A0A0F9TGD1</accession>
<proteinExistence type="predicted"/>
<reference evidence="1" key="1">
    <citation type="journal article" date="2015" name="Nature">
        <title>Complex archaea that bridge the gap between prokaryotes and eukaryotes.</title>
        <authorList>
            <person name="Spang A."/>
            <person name="Saw J.H."/>
            <person name="Jorgensen S.L."/>
            <person name="Zaremba-Niedzwiedzka K."/>
            <person name="Martijn J."/>
            <person name="Lind A.E."/>
            <person name="van Eijk R."/>
            <person name="Schleper C."/>
            <person name="Guy L."/>
            <person name="Ettema T.J."/>
        </authorList>
    </citation>
    <scope>NUCLEOTIDE SEQUENCE</scope>
</reference>
<comment type="caution">
    <text evidence="1">The sequence shown here is derived from an EMBL/GenBank/DDBJ whole genome shotgun (WGS) entry which is preliminary data.</text>
</comment>
<dbReference type="EMBL" id="LAZR01000334">
    <property type="protein sequence ID" value="KKN73962.1"/>
    <property type="molecule type" value="Genomic_DNA"/>
</dbReference>
<organism evidence="1">
    <name type="scientific">marine sediment metagenome</name>
    <dbReference type="NCBI Taxonomy" id="412755"/>
    <lineage>
        <taxon>unclassified sequences</taxon>
        <taxon>metagenomes</taxon>
        <taxon>ecological metagenomes</taxon>
    </lineage>
</organism>
<gene>
    <name evidence="1" type="ORF">LCGC14_0395270</name>
</gene>
<protein>
    <submittedName>
        <fullName evidence="1">Uncharacterized protein</fullName>
    </submittedName>
</protein>
<sequence>MRDKERTMKGFACIPITFPNQDITEWVEIKINRIESMRVREHNLTGANNVMITMFSGEVYLAKCGLKGLKVALETQMEENDGR</sequence>
<name>A0A0F9TGD1_9ZZZZ</name>